<evidence type="ECO:0000313" key="2">
    <source>
        <dbReference type="Proteomes" id="UP000789525"/>
    </source>
</evidence>
<dbReference type="Proteomes" id="UP000789525">
    <property type="component" value="Unassembled WGS sequence"/>
</dbReference>
<protein>
    <submittedName>
        <fullName evidence="1">15179_t:CDS:1</fullName>
    </submittedName>
</protein>
<gene>
    <name evidence="1" type="ORF">ACOLOM_LOCUS12104</name>
</gene>
<proteinExistence type="predicted"/>
<evidence type="ECO:0000313" key="1">
    <source>
        <dbReference type="EMBL" id="CAG8739699.1"/>
    </source>
</evidence>
<comment type="caution">
    <text evidence="1">The sequence shown here is derived from an EMBL/GenBank/DDBJ whole genome shotgun (WGS) entry which is preliminary data.</text>
</comment>
<accession>A0ACA9Q812</accession>
<name>A0ACA9Q812_9GLOM</name>
<dbReference type="EMBL" id="CAJVPT010047242">
    <property type="protein sequence ID" value="CAG8739699.1"/>
    <property type="molecule type" value="Genomic_DNA"/>
</dbReference>
<feature type="non-terminal residue" evidence="1">
    <location>
        <position position="1"/>
    </location>
</feature>
<sequence>GNTCGGEERPSEKHEAVDIRTEHHSPDRQEHHREGKEHDHSDTRFPSG</sequence>
<reference evidence="1" key="1">
    <citation type="submission" date="2021-06" db="EMBL/GenBank/DDBJ databases">
        <authorList>
            <person name="Kallberg Y."/>
            <person name="Tangrot J."/>
            <person name="Rosling A."/>
        </authorList>
    </citation>
    <scope>NUCLEOTIDE SEQUENCE</scope>
    <source>
        <strain evidence="1">CL356</strain>
    </source>
</reference>
<organism evidence="1 2">
    <name type="scientific">Acaulospora colombiana</name>
    <dbReference type="NCBI Taxonomy" id="27376"/>
    <lineage>
        <taxon>Eukaryota</taxon>
        <taxon>Fungi</taxon>
        <taxon>Fungi incertae sedis</taxon>
        <taxon>Mucoromycota</taxon>
        <taxon>Glomeromycotina</taxon>
        <taxon>Glomeromycetes</taxon>
        <taxon>Diversisporales</taxon>
        <taxon>Acaulosporaceae</taxon>
        <taxon>Acaulospora</taxon>
    </lineage>
</organism>
<keyword evidence="2" id="KW-1185">Reference proteome</keyword>